<evidence type="ECO:0000256" key="1">
    <source>
        <dbReference type="ARBA" id="ARBA00004141"/>
    </source>
</evidence>
<proteinExistence type="inferred from homology"/>
<dbReference type="InterPro" id="IPR003453">
    <property type="entry name" value="ABC_MlaE_roteobac"/>
</dbReference>
<evidence type="ECO:0000313" key="8">
    <source>
        <dbReference type="EMBL" id="AKJ63440.1"/>
    </source>
</evidence>
<feature type="transmembrane region" description="Helical" evidence="7">
    <location>
        <begin position="221"/>
        <end position="239"/>
    </location>
</feature>
<keyword evidence="6 7" id="KW-0472">Membrane</keyword>
<evidence type="ECO:0000256" key="7">
    <source>
        <dbReference type="RuleBase" id="RU362044"/>
    </source>
</evidence>
<name>A0A0G3EF87_9BACT</name>
<keyword evidence="9" id="KW-1185">Reference proteome</keyword>
<dbReference type="PANTHER" id="PTHR30188:SF4">
    <property type="entry name" value="PROTEIN TRIGALACTOSYLDIACYLGLYCEROL 1, CHLOROPLASTIC"/>
    <property type="match status" value="1"/>
</dbReference>
<dbReference type="AlphaFoldDB" id="A0A0G3EF87"/>
<dbReference type="Pfam" id="PF02405">
    <property type="entry name" value="MlaE"/>
    <property type="match status" value="1"/>
</dbReference>
<dbReference type="GO" id="GO:0005548">
    <property type="term" value="F:phospholipid transporter activity"/>
    <property type="evidence" value="ECO:0007669"/>
    <property type="project" value="TreeGrafter"/>
</dbReference>
<dbReference type="NCBIfam" id="TIGR00056">
    <property type="entry name" value="MlaE family lipid ABC transporter permease subunit"/>
    <property type="match status" value="1"/>
</dbReference>
<dbReference type="EMBL" id="CP010904">
    <property type="protein sequence ID" value="AKJ63440.1"/>
    <property type="molecule type" value="Genomic_DNA"/>
</dbReference>
<dbReference type="InterPro" id="IPR030802">
    <property type="entry name" value="Permease_MalE"/>
</dbReference>
<reference evidence="8 9" key="2">
    <citation type="journal article" date="2016" name="ISME J.">
        <title>Characterization of the first cultured representative of Verrucomicrobia subdivision 5 indicates the proposal of a novel phylum.</title>
        <authorList>
            <person name="Spring S."/>
            <person name="Bunk B."/>
            <person name="Sproer C."/>
            <person name="Schumann P."/>
            <person name="Rohde M."/>
            <person name="Tindall B.J."/>
            <person name="Klenk H.P."/>
        </authorList>
    </citation>
    <scope>NUCLEOTIDE SEQUENCE [LARGE SCALE GENOMIC DNA]</scope>
    <source>
        <strain evidence="8 9">L21-Fru-AB</strain>
    </source>
</reference>
<feature type="transmembrane region" description="Helical" evidence="7">
    <location>
        <begin position="41"/>
        <end position="60"/>
    </location>
</feature>
<evidence type="ECO:0000256" key="5">
    <source>
        <dbReference type="ARBA" id="ARBA00022989"/>
    </source>
</evidence>
<dbReference type="STRING" id="1307763.L21SP4_00156"/>
<evidence type="ECO:0000256" key="2">
    <source>
        <dbReference type="ARBA" id="ARBA00007556"/>
    </source>
</evidence>
<comment type="caution">
    <text evidence="7">Lacks conserved residue(s) required for the propagation of feature annotation.</text>
</comment>
<sequence>MARVIRDLGRLALFLAHTFFHLVSRKLKFLTTVEQLQFVGYQSLLIVGLTGAFTGMVLSFQGYYTLNQVGTTALLGPLVALSLLRELGPVISALMVTGRAGSAVTAEIGIMRIGEQLDALEVMGLNPYRHVVVPRFLALIIAVPLLASFFNAVGILGGYGVGVHLLGVPAGTYFGEMTDYVHLKDITSGLYKSCSFGVLIAWICCFKGYTTGLGAKGVSRATTEAVVMASVVILAWDYFMTSILF</sequence>
<accession>A0A0G3EF87</accession>
<organism evidence="8 9">
    <name type="scientific">Kiritimatiella glycovorans</name>
    <dbReference type="NCBI Taxonomy" id="1307763"/>
    <lineage>
        <taxon>Bacteria</taxon>
        <taxon>Pseudomonadati</taxon>
        <taxon>Kiritimatiellota</taxon>
        <taxon>Kiritimatiellia</taxon>
        <taxon>Kiritimatiellales</taxon>
        <taxon>Kiritimatiellaceae</taxon>
        <taxon>Kiritimatiella</taxon>
    </lineage>
</organism>
<keyword evidence="3" id="KW-0813">Transport</keyword>
<dbReference type="PANTHER" id="PTHR30188">
    <property type="entry name" value="ABC TRANSPORTER PERMEASE PROTEIN-RELATED"/>
    <property type="match status" value="1"/>
</dbReference>
<evidence type="ECO:0000313" key="9">
    <source>
        <dbReference type="Proteomes" id="UP000035268"/>
    </source>
</evidence>
<reference evidence="9" key="1">
    <citation type="submission" date="2015-02" db="EMBL/GenBank/DDBJ databases">
        <title>Description and complete genome sequence of the first cultured representative of the subdivision 5 of the Verrucomicrobia phylum.</title>
        <authorList>
            <person name="Spring S."/>
            <person name="Bunk B."/>
            <person name="Sproer C."/>
            <person name="Klenk H.-P."/>
        </authorList>
    </citation>
    <scope>NUCLEOTIDE SEQUENCE [LARGE SCALE GENOMIC DNA]</scope>
    <source>
        <strain evidence="9">L21-Fru-AB</strain>
    </source>
</reference>
<keyword evidence="5 7" id="KW-1133">Transmembrane helix</keyword>
<dbReference type="KEGG" id="vbl:L21SP4_00156"/>
<evidence type="ECO:0000256" key="6">
    <source>
        <dbReference type="ARBA" id="ARBA00023136"/>
    </source>
</evidence>
<evidence type="ECO:0000256" key="3">
    <source>
        <dbReference type="ARBA" id="ARBA00022448"/>
    </source>
</evidence>
<protein>
    <submittedName>
        <fullName evidence="8">Putative phospholipid ABC transporter permease protein MlaE</fullName>
    </submittedName>
</protein>
<evidence type="ECO:0000256" key="4">
    <source>
        <dbReference type="ARBA" id="ARBA00022692"/>
    </source>
</evidence>
<dbReference type="Proteomes" id="UP000035268">
    <property type="component" value="Chromosome"/>
</dbReference>
<dbReference type="GO" id="GO:0043190">
    <property type="term" value="C:ATP-binding cassette (ABC) transporter complex"/>
    <property type="evidence" value="ECO:0007669"/>
    <property type="project" value="InterPro"/>
</dbReference>
<comment type="subcellular location">
    <subcellularLocation>
        <location evidence="1">Membrane</location>
        <topology evidence="1">Multi-pass membrane protein</topology>
    </subcellularLocation>
</comment>
<feature type="transmembrane region" description="Helical" evidence="7">
    <location>
        <begin position="190"/>
        <end position="209"/>
    </location>
</feature>
<comment type="similarity">
    <text evidence="2 7">Belongs to the MlaE permease family.</text>
</comment>
<dbReference type="PATRIC" id="fig|1609981.3.peg.164"/>
<gene>
    <name evidence="8" type="primary">mlaE_1</name>
    <name evidence="8" type="ORF">L21SP4_00156</name>
</gene>
<feature type="transmembrane region" description="Helical" evidence="7">
    <location>
        <begin position="136"/>
        <end position="159"/>
    </location>
</feature>
<keyword evidence="4 7" id="KW-0812">Transmembrane</keyword>